<dbReference type="AlphaFoldDB" id="K1S901"/>
<dbReference type="Gene3D" id="3.30.1360.30">
    <property type="entry name" value="GAD-like domain"/>
    <property type="match status" value="1"/>
</dbReference>
<dbReference type="InterPro" id="IPR002312">
    <property type="entry name" value="Asp/Asn-tRNA-synth_IIb"/>
</dbReference>
<dbReference type="Pfam" id="PF02938">
    <property type="entry name" value="GAD"/>
    <property type="match status" value="1"/>
</dbReference>
<dbReference type="GO" id="GO:0004815">
    <property type="term" value="F:aspartate-tRNA ligase activity"/>
    <property type="evidence" value="ECO:0007669"/>
    <property type="project" value="TreeGrafter"/>
</dbReference>
<evidence type="ECO:0000256" key="6">
    <source>
        <dbReference type="ARBA" id="ARBA00023146"/>
    </source>
</evidence>
<proteinExistence type="inferred from homology"/>
<dbReference type="InterPro" id="IPR006195">
    <property type="entry name" value="aa-tRNA-synth_II"/>
</dbReference>
<evidence type="ECO:0000256" key="5">
    <source>
        <dbReference type="ARBA" id="ARBA00022917"/>
    </source>
</evidence>
<dbReference type="EMBL" id="AJWY01012339">
    <property type="protein sequence ID" value="EKC50220.1"/>
    <property type="molecule type" value="Genomic_DNA"/>
</dbReference>
<dbReference type="PANTHER" id="PTHR22594:SF5">
    <property type="entry name" value="ASPARTATE--TRNA LIGASE, MITOCHONDRIAL"/>
    <property type="match status" value="1"/>
</dbReference>
<evidence type="ECO:0000256" key="2">
    <source>
        <dbReference type="ARBA" id="ARBA00022598"/>
    </source>
</evidence>
<dbReference type="GO" id="GO:0006422">
    <property type="term" value="P:aspartyl-tRNA aminoacylation"/>
    <property type="evidence" value="ECO:0007669"/>
    <property type="project" value="TreeGrafter"/>
</dbReference>
<keyword evidence="5" id="KW-0648">Protein biosynthesis</keyword>
<dbReference type="PROSITE" id="PS50862">
    <property type="entry name" value="AA_TRNA_LIGASE_II"/>
    <property type="match status" value="1"/>
</dbReference>
<dbReference type="InterPro" id="IPR004115">
    <property type="entry name" value="GAD-like_sf"/>
</dbReference>
<sequence>KIATGELEVRVNEVEILGPCSETLPFDVETSTDTREDVRLTYRFLDLRNKKVHDNILFRSEVVSYLRKKMESLGFPEINTPILTCSSPEGARDYIIPSRKHEGKFYALPQAPQQFKQLLMASGFDKYFQIAPCFRDEDARADRSPGEFYQLDFEMAFATQEDVFAVAEEVLYDTFTKFGGGKKVSPAPFRKIPFEEAMLKYGTDKPDLRNPLEICDLTEFFSDVDFKPFKGKPVRGIVAPGCGKKSKGFFEKLLEYALSIGMKGLGYLTVLPDGSFKGPIDKFLVPEKKAELNSMLNLKTDDTLFFISDNIKVVNLLAGQIRTALGERLEIIDKDRFDMCFIT</sequence>
<evidence type="ECO:0000256" key="1">
    <source>
        <dbReference type="ARBA" id="ARBA00006303"/>
    </source>
</evidence>
<feature type="domain" description="Aminoacyl-transfer RNA synthetases class-II family profile" evidence="7">
    <location>
        <begin position="59"/>
        <end position="214"/>
    </location>
</feature>
<feature type="non-terminal residue" evidence="8">
    <location>
        <position position="1"/>
    </location>
</feature>
<accession>K1S901</accession>
<keyword evidence="6 8" id="KW-0030">Aminoacyl-tRNA synthetase</keyword>
<protein>
    <submittedName>
        <fullName evidence="8">Aspartyl-tRNA synthetase</fullName>
    </submittedName>
</protein>
<dbReference type="PRINTS" id="PR01042">
    <property type="entry name" value="TRNASYNTHASP"/>
</dbReference>
<evidence type="ECO:0000256" key="4">
    <source>
        <dbReference type="ARBA" id="ARBA00022840"/>
    </source>
</evidence>
<dbReference type="GO" id="GO:0005737">
    <property type="term" value="C:cytoplasm"/>
    <property type="evidence" value="ECO:0007669"/>
    <property type="project" value="InterPro"/>
</dbReference>
<dbReference type="InterPro" id="IPR045864">
    <property type="entry name" value="aa-tRNA-synth_II/BPL/LPL"/>
</dbReference>
<dbReference type="Gene3D" id="3.30.930.10">
    <property type="entry name" value="Bira Bifunctional Protein, Domain 2"/>
    <property type="match status" value="1"/>
</dbReference>
<comment type="similarity">
    <text evidence="1">Belongs to the class-II aminoacyl-tRNA synthetase family. Type 1 subfamily.</text>
</comment>
<gene>
    <name evidence="8" type="ORF">LEA_18001</name>
</gene>
<keyword evidence="2" id="KW-0436">Ligase</keyword>
<dbReference type="InterPro" id="IPR029351">
    <property type="entry name" value="GAD_dom"/>
</dbReference>
<dbReference type="InterPro" id="IPR004364">
    <property type="entry name" value="Aa-tRNA-synt_II"/>
</dbReference>
<reference evidence="8" key="1">
    <citation type="journal article" date="2013" name="Environ. Microbiol.">
        <title>Microbiota from the distal guts of lean and obese adolescents exhibit partial functional redundancy besides clear differences in community structure.</title>
        <authorList>
            <person name="Ferrer M."/>
            <person name="Ruiz A."/>
            <person name="Lanza F."/>
            <person name="Haange S.B."/>
            <person name="Oberbach A."/>
            <person name="Till H."/>
            <person name="Bargiela R."/>
            <person name="Campoy C."/>
            <person name="Segura M.T."/>
            <person name="Richter M."/>
            <person name="von Bergen M."/>
            <person name="Seifert J."/>
            <person name="Suarez A."/>
        </authorList>
    </citation>
    <scope>NUCLEOTIDE SEQUENCE</scope>
</reference>
<evidence type="ECO:0000313" key="8">
    <source>
        <dbReference type="EMBL" id="EKC50220.1"/>
    </source>
</evidence>
<evidence type="ECO:0000256" key="3">
    <source>
        <dbReference type="ARBA" id="ARBA00022741"/>
    </source>
</evidence>
<keyword evidence="3" id="KW-0547">Nucleotide-binding</keyword>
<name>K1S901_9ZZZZ</name>
<organism evidence="8">
    <name type="scientific">human gut metagenome</name>
    <dbReference type="NCBI Taxonomy" id="408170"/>
    <lineage>
        <taxon>unclassified sequences</taxon>
        <taxon>metagenomes</taxon>
        <taxon>organismal metagenomes</taxon>
    </lineage>
</organism>
<keyword evidence="4" id="KW-0067">ATP-binding</keyword>
<comment type="caution">
    <text evidence="8">The sequence shown here is derived from an EMBL/GenBank/DDBJ whole genome shotgun (WGS) entry which is preliminary data.</text>
</comment>
<dbReference type="GO" id="GO:0005524">
    <property type="term" value="F:ATP binding"/>
    <property type="evidence" value="ECO:0007669"/>
    <property type="project" value="UniProtKB-KW"/>
</dbReference>
<dbReference type="Pfam" id="PF00152">
    <property type="entry name" value="tRNA-synt_2"/>
    <property type="match status" value="1"/>
</dbReference>
<evidence type="ECO:0000259" key="7">
    <source>
        <dbReference type="PROSITE" id="PS50862"/>
    </source>
</evidence>
<dbReference type="SUPFAM" id="SSF55681">
    <property type="entry name" value="Class II aaRS and biotin synthetases"/>
    <property type="match status" value="1"/>
</dbReference>
<dbReference type="PANTHER" id="PTHR22594">
    <property type="entry name" value="ASPARTYL/LYSYL-TRNA SYNTHETASE"/>
    <property type="match status" value="1"/>
</dbReference>
<feature type="non-terminal residue" evidence="8">
    <location>
        <position position="343"/>
    </location>
</feature>
<dbReference type="SUPFAM" id="SSF55261">
    <property type="entry name" value="GAD domain-like"/>
    <property type="match status" value="1"/>
</dbReference>